<evidence type="ECO:0008006" key="3">
    <source>
        <dbReference type="Google" id="ProtNLM"/>
    </source>
</evidence>
<organism evidence="1 2">
    <name type="scientific">Diplogelasinospora grovesii</name>
    <dbReference type="NCBI Taxonomy" id="303347"/>
    <lineage>
        <taxon>Eukaryota</taxon>
        <taxon>Fungi</taxon>
        <taxon>Dikarya</taxon>
        <taxon>Ascomycota</taxon>
        <taxon>Pezizomycotina</taxon>
        <taxon>Sordariomycetes</taxon>
        <taxon>Sordariomycetidae</taxon>
        <taxon>Sordariales</taxon>
        <taxon>Diplogelasinosporaceae</taxon>
        <taxon>Diplogelasinospora</taxon>
    </lineage>
</organism>
<dbReference type="AlphaFoldDB" id="A0AAN6NH87"/>
<proteinExistence type="predicted"/>
<evidence type="ECO:0000313" key="2">
    <source>
        <dbReference type="Proteomes" id="UP001303473"/>
    </source>
</evidence>
<accession>A0AAN6NH87</accession>
<keyword evidence="2" id="KW-1185">Reference proteome</keyword>
<dbReference type="EMBL" id="MU853754">
    <property type="protein sequence ID" value="KAK3945744.1"/>
    <property type="molecule type" value="Genomic_DNA"/>
</dbReference>
<comment type="caution">
    <text evidence="1">The sequence shown here is derived from an EMBL/GenBank/DDBJ whole genome shotgun (WGS) entry which is preliminary data.</text>
</comment>
<evidence type="ECO:0000313" key="1">
    <source>
        <dbReference type="EMBL" id="KAK3945744.1"/>
    </source>
</evidence>
<dbReference type="InterPro" id="IPR011009">
    <property type="entry name" value="Kinase-like_dom_sf"/>
</dbReference>
<dbReference type="Proteomes" id="UP001303473">
    <property type="component" value="Unassembled WGS sequence"/>
</dbReference>
<dbReference type="SUPFAM" id="SSF56112">
    <property type="entry name" value="Protein kinase-like (PK-like)"/>
    <property type="match status" value="1"/>
</dbReference>
<reference evidence="2" key="1">
    <citation type="journal article" date="2023" name="Mol. Phylogenet. Evol.">
        <title>Genome-scale phylogeny and comparative genomics of the fungal order Sordariales.</title>
        <authorList>
            <person name="Hensen N."/>
            <person name="Bonometti L."/>
            <person name="Westerberg I."/>
            <person name="Brannstrom I.O."/>
            <person name="Guillou S."/>
            <person name="Cros-Aarteil S."/>
            <person name="Calhoun S."/>
            <person name="Haridas S."/>
            <person name="Kuo A."/>
            <person name="Mondo S."/>
            <person name="Pangilinan J."/>
            <person name="Riley R."/>
            <person name="LaButti K."/>
            <person name="Andreopoulos B."/>
            <person name="Lipzen A."/>
            <person name="Chen C."/>
            <person name="Yan M."/>
            <person name="Daum C."/>
            <person name="Ng V."/>
            <person name="Clum A."/>
            <person name="Steindorff A."/>
            <person name="Ohm R.A."/>
            <person name="Martin F."/>
            <person name="Silar P."/>
            <person name="Natvig D.O."/>
            <person name="Lalanne C."/>
            <person name="Gautier V."/>
            <person name="Ament-Velasquez S.L."/>
            <person name="Kruys A."/>
            <person name="Hutchinson M.I."/>
            <person name="Powell A.J."/>
            <person name="Barry K."/>
            <person name="Miller A.N."/>
            <person name="Grigoriev I.V."/>
            <person name="Debuchy R."/>
            <person name="Gladieux P."/>
            <person name="Hiltunen Thoren M."/>
            <person name="Johannesson H."/>
        </authorList>
    </citation>
    <scope>NUCLEOTIDE SEQUENCE [LARGE SCALE GENOMIC DNA]</scope>
    <source>
        <strain evidence="2">CBS 340.73</strain>
    </source>
</reference>
<name>A0AAN6NH87_9PEZI</name>
<sequence length="135" mass="15146">MKGVRDYTDLPVPNILAHDADRYGISINFEWIIMDRVPGQDADIAWGEMEREAVVALARHVAQFYAKTFESKLGGIGSLFPPGLTTEAITNDTTATDTTTGIRHDGYRFKDTCHDSHARNHDDDRHKINRCEAPC</sequence>
<gene>
    <name evidence="1" type="ORF">QBC46DRAFT_445131</name>
</gene>
<protein>
    <recommendedName>
        <fullName evidence="3">Aminoglycoside phosphotransferase domain-containing protein</fullName>
    </recommendedName>
</protein>